<dbReference type="EMBL" id="CP073249">
    <property type="protein sequence ID" value="QUF02619.1"/>
    <property type="molecule type" value="Genomic_DNA"/>
</dbReference>
<dbReference type="InterPro" id="IPR010982">
    <property type="entry name" value="Lambda_DNA-bd_dom_sf"/>
</dbReference>
<dbReference type="SUPFAM" id="SSF47413">
    <property type="entry name" value="lambda repressor-like DNA-binding domains"/>
    <property type="match status" value="1"/>
</dbReference>
<gene>
    <name evidence="3" type="ORF">KCV87_24610</name>
</gene>
<feature type="domain" description="HTH cro/C1-type" evidence="2">
    <location>
        <begin position="9"/>
        <end position="63"/>
    </location>
</feature>
<evidence type="ECO:0000313" key="4">
    <source>
        <dbReference type="Proteomes" id="UP000677152"/>
    </source>
</evidence>
<proteinExistence type="inferred from homology"/>
<comment type="similarity">
    <text evidence="1">Belongs to the short-chain fatty acyl-CoA assimilation regulator (ScfR) family.</text>
</comment>
<dbReference type="SMART" id="SM00530">
    <property type="entry name" value="HTH_XRE"/>
    <property type="match status" value="1"/>
</dbReference>
<evidence type="ECO:0000256" key="1">
    <source>
        <dbReference type="ARBA" id="ARBA00007227"/>
    </source>
</evidence>
<protein>
    <submittedName>
        <fullName evidence="3">Helix-turn-helix domain-containing protein</fullName>
    </submittedName>
</protein>
<dbReference type="InterPro" id="IPR001387">
    <property type="entry name" value="Cro/C1-type_HTH"/>
</dbReference>
<evidence type="ECO:0000313" key="3">
    <source>
        <dbReference type="EMBL" id="QUF02619.1"/>
    </source>
</evidence>
<dbReference type="Proteomes" id="UP000677152">
    <property type="component" value="Chromosome"/>
</dbReference>
<dbReference type="GO" id="GO:0003677">
    <property type="term" value="F:DNA binding"/>
    <property type="evidence" value="ECO:0007669"/>
    <property type="project" value="InterPro"/>
</dbReference>
<dbReference type="Pfam" id="PF06114">
    <property type="entry name" value="Peptidase_M78"/>
    <property type="match status" value="1"/>
</dbReference>
<name>A0AA45L351_9PSEU</name>
<dbReference type="Pfam" id="PF13560">
    <property type="entry name" value="HTH_31"/>
    <property type="match status" value="1"/>
</dbReference>
<dbReference type="PANTHER" id="PTHR43236">
    <property type="entry name" value="ANTITOXIN HIGA1"/>
    <property type="match status" value="1"/>
</dbReference>
<dbReference type="InterPro" id="IPR010359">
    <property type="entry name" value="IrrE_HExxH"/>
</dbReference>
<accession>A0AA45L351</accession>
<reference evidence="3" key="1">
    <citation type="submission" date="2021-04" db="EMBL/GenBank/DDBJ databases">
        <title>Genomic sequence of Actinosynnema pretiosum subsp. pretiosum ATCC 31280 (C-14919).</title>
        <authorList>
            <person name="Bai L."/>
            <person name="Wang X."/>
            <person name="Xiao Y."/>
        </authorList>
    </citation>
    <scope>NUCLEOTIDE SEQUENCE</scope>
    <source>
        <strain evidence="3">ATCC 31280</strain>
    </source>
</reference>
<dbReference type="AlphaFoldDB" id="A0AA45L351"/>
<dbReference type="InterPro" id="IPR052345">
    <property type="entry name" value="Rad_response_metalloprotease"/>
</dbReference>
<evidence type="ECO:0000259" key="2">
    <source>
        <dbReference type="PROSITE" id="PS50943"/>
    </source>
</evidence>
<dbReference type="CDD" id="cd00093">
    <property type="entry name" value="HTH_XRE"/>
    <property type="match status" value="1"/>
</dbReference>
<dbReference type="PROSITE" id="PS50943">
    <property type="entry name" value="HTH_CROC1"/>
    <property type="match status" value="1"/>
</dbReference>
<organism evidence="3 4">
    <name type="scientific">Actinosynnema pretiosum subsp. pretiosum</name>
    <dbReference type="NCBI Taxonomy" id="103721"/>
    <lineage>
        <taxon>Bacteria</taxon>
        <taxon>Bacillati</taxon>
        <taxon>Actinomycetota</taxon>
        <taxon>Actinomycetes</taxon>
        <taxon>Pseudonocardiales</taxon>
        <taxon>Pseudonocardiaceae</taxon>
        <taxon>Actinosynnema</taxon>
    </lineage>
</organism>
<dbReference type="Gene3D" id="1.10.260.40">
    <property type="entry name" value="lambda repressor-like DNA-binding domains"/>
    <property type="match status" value="1"/>
</dbReference>
<dbReference type="PANTHER" id="PTHR43236:SF1">
    <property type="entry name" value="BLL7220 PROTEIN"/>
    <property type="match status" value="1"/>
</dbReference>
<sequence length="351" mass="37472">MPELVPTRLTQARHLAGLTRRGLADLVGVTPTAVGQYEQGAHRPRPELLAALAAALDVPPPFLTADRPHPRLDPASAHFRSLRATRSYQRAKAVAHAEQTWELASALERRAALPAVDLPRLPGDPVVAARALRAAWRLGAGPVRDLVRRMEERGVLVQCPPRDPDLETVDAFSTAAPPRPVVVLTPNRADDVHRHRFSAAHELGHLVLHGDRAPGGAAGERAADVFAAEFLAPADAIGPELPRRADLRRLAELRRAWGVSATCLLRRCHELGLLSDSAAGRAHLRLRASTGFEPSPLAGHPGEQPAALRGAFEAARGPGRAGGPARGAAVTALAAELSWRPARVRELLALP</sequence>
<dbReference type="Gene3D" id="1.10.10.2910">
    <property type="match status" value="1"/>
</dbReference>